<evidence type="ECO:0000256" key="4">
    <source>
        <dbReference type="ARBA" id="ARBA00008426"/>
    </source>
</evidence>
<dbReference type="HAMAP" id="MF_00493">
    <property type="entry name" value="Transaldolase_2"/>
    <property type="match status" value="1"/>
</dbReference>
<sequence length="374" mass="41215">MAAHNPLLRLRELGQSVWYDYIRRDLMESGELDRLIREDGLGGLTSNPAIFDKAITGSDLYDDRIRQALAGAPERSTLDLFYHLAVEDLRAAADAFADTYRDTGGRDGFVSLEVSPELAFDTEGTVSEALELVARVDRPNLMIKVPGTLPGLRAVETLTARGVNVNVTLLFSVARYEAVLEAYLKGLETRLEQGQPVDRIASVASFFVSRVDTALDQMLDERIREGRPVEHMRGRLAIANARLAYAHFTGIVRDARWQRLAAAGARPQRLLWASTGTKDPAYSDVLYVESLIGADTVNTLPPATYAAFKDHGHAEASLEQDLEQARALIQGLPDLGIDLESVTDRLESEGIEAFADAFRHLLEGLEAKRARLTP</sequence>
<dbReference type="AlphaFoldDB" id="A0A1I4STQ1"/>
<dbReference type="GO" id="GO:0005975">
    <property type="term" value="P:carbohydrate metabolic process"/>
    <property type="evidence" value="ECO:0007669"/>
    <property type="project" value="InterPro"/>
</dbReference>
<dbReference type="PROSITE" id="PS00958">
    <property type="entry name" value="TRANSALDOLASE_2"/>
    <property type="match status" value="1"/>
</dbReference>
<dbReference type="Gene3D" id="3.20.20.70">
    <property type="entry name" value="Aldolase class I"/>
    <property type="match status" value="1"/>
</dbReference>
<reference evidence="12 13" key="1">
    <citation type="submission" date="2016-10" db="EMBL/GenBank/DDBJ databases">
        <authorList>
            <person name="de Groot N.N."/>
        </authorList>
    </citation>
    <scope>NUCLEOTIDE SEQUENCE [LARGE SCALE GENOMIC DNA]</scope>
    <source>
        <strain evidence="12 13">DSM 4180</strain>
    </source>
</reference>
<evidence type="ECO:0000256" key="1">
    <source>
        <dbReference type="ARBA" id="ARBA00003518"/>
    </source>
</evidence>
<comment type="catalytic activity">
    <reaction evidence="10 11">
        <text>D-sedoheptulose 7-phosphate + D-glyceraldehyde 3-phosphate = D-erythrose 4-phosphate + beta-D-fructose 6-phosphate</text>
        <dbReference type="Rhea" id="RHEA:17053"/>
        <dbReference type="ChEBI" id="CHEBI:16897"/>
        <dbReference type="ChEBI" id="CHEBI:57483"/>
        <dbReference type="ChEBI" id="CHEBI:57634"/>
        <dbReference type="ChEBI" id="CHEBI:59776"/>
        <dbReference type="EC" id="2.2.1.2"/>
    </reaction>
</comment>
<evidence type="ECO:0000256" key="2">
    <source>
        <dbReference type="ARBA" id="ARBA00004496"/>
    </source>
</evidence>
<comment type="similarity">
    <text evidence="4 11">Belongs to the transaldolase family. Type 2 subfamily.</text>
</comment>
<dbReference type="PANTHER" id="PTHR10683:SF31">
    <property type="entry name" value="TRANSALDOLASE"/>
    <property type="match status" value="1"/>
</dbReference>
<evidence type="ECO:0000313" key="12">
    <source>
        <dbReference type="EMBL" id="SFM67683.1"/>
    </source>
</evidence>
<dbReference type="OrthoDB" id="140919at2"/>
<keyword evidence="9 11" id="KW-0704">Schiff base</keyword>
<evidence type="ECO:0000313" key="13">
    <source>
        <dbReference type="Proteomes" id="UP000199556"/>
    </source>
</evidence>
<dbReference type="Proteomes" id="UP000199556">
    <property type="component" value="Unassembled WGS sequence"/>
</dbReference>
<dbReference type="UniPathway" id="UPA00115">
    <property type="reaction ID" value="UER00414"/>
</dbReference>
<dbReference type="EC" id="2.2.1.2" evidence="5 11"/>
<feature type="active site" description="Schiff-base intermediate with substrate" evidence="11">
    <location>
        <position position="144"/>
    </location>
</feature>
<dbReference type="STRING" id="195064.SAMN05421721_1222"/>
<keyword evidence="13" id="KW-1185">Reference proteome</keyword>
<keyword evidence="6 11" id="KW-0963">Cytoplasm</keyword>
<evidence type="ECO:0000256" key="8">
    <source>
        <dbReference type="ARBA" id="ARBA00023126"/>
    </source>
</evidence>
<dbReference type="InterPro" id="IPR001585">
    <property type="entry name" value="TAL/FSA"/>
</dbReference>
<dbReference type="PIRSF" id="PIRSF036915">
    <property type="entry name" value="Trnald_Bac_Plnt"/>
    <property type="match status" value="1"/>
</dbReference>
<organism evidence="12 13">
    <name type="scientific">Ectothiorhodospira mobilis</name>
    <dbReference type="NCBI Taxonomy" id="195064"/>
    <lineage>
        <taxon>Bacteria</taxon>
        <taxon>Pseudomonadati</taxon>
        <taxon>Pseudomonadota</taxon>
        <taxon>Gammaproteobacteria</taxon>
        <taxon>Chromatiales</taxon>
        <taxon>Ectothiorhodospiraceae</taxon>
        <taxon>Ectothiorhodospira</taxon>
    </lineage>
</organism>
<evidence type="ECO:0000256" key="6">
    <source>
        <dbReference type="ARBA" id="ARBA00022490"/>
    </source>
</evidence>
<dbReference type="Pfam" id="PF00923">
    <property type="entry name" value="TAL_FSA"/>
    <property type="match status" value="1"/>
</dbReference>
<dbReference type="GO" id="GO:0004801">
    <property type="term" value="F:transaldolase activity"/>
    <property type="evidence" value="ECO:0007669"/>
    <property type="project" value="UniProtKB-UniRule"/>
</dbReference>
<protein>
    <recommendedName>
        <fullName evidence="5 11">Transaldolase</fullName>
        <ecNumber evidence="5 11">2.2.1.2</ecNumber>
    </recommendedName>
</protein>
<keyword evidence="7 11" id="KW-0808">Transferase</keyword>
<dbReference type="SUPFAM" id="SSF51569">
    <property type="entry name" value="Aldolase"/>
    <property type="match status" value="1"/>
</dbReference>
<dbReference type="InterPro" id="IPR013785">
    <property type="entry name" value="Aldolase_TIM"/>
</dbReference>
<name>A0A1I4STQ1_ECTMO</name>
<dbReference type="NCBIfam" id="TIGR00876">
    <property type="entry name" value="tal_mycobact"/>
    <property type="match status" value="1"/>
</dbReference>
<dbReference type="InterPro" id="IPR004732">
    <property type="entry name" value="Transaldolase_2"/>
</dbReference>
<evidence type="ECO:0000256" key="5">
    <source>
        <dbReference type="ARBA" id="ARBA00013151"/>
    </source>
</evidence>
<evidence type="ECO:0000256" key="11">
    <source>
        <dbReference type="HAMAP-Rule" id="MF_00493"/>
    </source>
</evidence>
<comment type="subcellular location">
    <subcellularLocation>
        <location evidence="2 11">Cytoplasm</location>
    </subcellularLocation>
</comment>
<dbReference type="PANTHER" id="PTHR10683">
    <property type="entry name" value="TRANSALDOLASE"/>
    <property type="match status" value="1"/>
</dbReference>
<comment type="function">
    <text evidence="1 11">Transaldolase is important for the balance of metabolites in the pentose-phosphate pathway.</text>
</comment>
<accession>A0A1I4STQ1</accession>
<dbReference type="GO" id="GO:0005737">
    <property type="term" value="C:cytoplasm"/>
    <property type="evidence" value="ECO:0007669"/>
    <property type="project" value="UniProtKB-SubCell"/>
</dbReference>
<dbReference type="CDD" id="cd00955">
    <property type="entry name" value="Transaldolase_like"/>
    <property type="match status" value="1"/>
</dbReference>
<evidence type="ECO:0000256" key="10">
    <source>
        <dbReference type="ARBA" id="ARBA00048810"/>
    </source>
</evidence>
<proteinExistence type="inferred from homology"/>
<dbReference type="InterPro" id="IPR018225">
    <property type="entry name" value="Transaldolase_AS"/>
</dbReference>
<evidence type="ECO:0000256" key="3">
    <source>
        <dbReference type="ARBA" id="ARBA00004857"/>
    </source>
</evidence>
<dbReference type="RefSeq" id="WP_090487420.1">
    <property type="nucleotide sequence ID" value="NZ_FOUO01000022.1"/>
</dbReference>
<gene>
    <name evidence="11" type="primary">tal</name>
    <name evidence="12" type="ORF">SAMN05421721_1222</name>
</gene>
<evidence type="ECO:0000256" key="9">
    <source>
        <dbReference type="ARBA" id="ARBA00023270"/>
    </source>
</evidence>
<dbReference type="GO" id="GO:0006098">
    <property type="term" value="P:pentose-phosphate shunt"/>
    <property type="evidence" value="ECO:0007669"/>
    <property type="project" value="UniProtKB-UniRule"/>
</dbReference>
<keyword evidence="8 11" id="KW-0570">Pentose shunt</keyword>
<dbReference type="EMBL" id="FOUO01000022">
    <property type="protein sequence ID" value="SFM67683.1"/>
    <property type="molecule type" value="Genomic_DNA"/>
</dbReference>
<dbReference type="NCBIfam" id="NF002881">
    <property type="entry name" value="PRK03343.1"/>
    <property type="match status" value="1"/>
</dbReference>
<comment type="pathway">
    <text evidence="3 11">Carbohydrate degradation; pentose phosphate pathway; D-glyceraldehyde 3-phosphate and beta-D-fructose 6-phosphate from D-ribose 5-phosphate and D-xylulose 5-phosphate (non-oxidative stage): step 2/3.</text>
</comment>
<evidence type="ECO:0000256" key="7">
    <source>
        <dbReference type="ARBA" id="ARBA00022679"/>
    </source>
</evidence>